<comment type="caution">
    <text evidence="2">The sequence shown here is derived from an EMBL/GenBank/DDBJ whole genome shotgun (WGS) entry which is preliminary data.</text>
</comment>
<organism evidence="2 3">
    <name type="scientific">Channa striata</name>
    <name type="common">Snakehead murrel</name>
    <name type="synonym">Ophicephalus striatus</name>
    <dbReference type="NCBI Taxonomy" id="64152"/>
    <lineage>
        <taxon>Eukaryota</taxon>
        <taxon>Metazoa</taxon>
        <taxon>Chordata</taxon>
        <taxon>Craniata</taxon>
        <taxon>Vertebrata</taxon>
        <taxon>Euteleostomi</taxon>
        <taxon>Actinopterygii</taxon>
        <taxon>Neopterygii</taxon>
        <taxon>Teleostei</taxon>
        <taxon>Neoteleostei</taxon>
        <taxon>Acanthomorphata</taxon>
        <taxon>Anabantaria</taxon>
        <taxon>Anabantiformes</taxon>
        <taxon>Channoidei</taxon>
        <taxon>Channidae</taxon>
        <taxon>Channa</taxon>
    </lineage>
</organism>
<dbReference type="PANTHER" id="PTHR33480:SF5">
    <property type="entry name" value="SI:DKEY-51D8.9"/>
    <property type="match status" value="1"/>
</dbReference>
<sequence length="526" mass="60090">MPVNTSNINYCYVCGKLQTKIARHLITTHKTHIEIHHILSLSKKSKERRRLLEKLRNQGNFKHDNAVLQTGTGLLKVKRKTKTYAPAGKCIHCIFGGMHEDAMKGQMMMNLVKKVLDLAAAVEWTISENLKWSMEVNWQNEDDDVASVVQNDVCILQFAQSLFNRHGQNPTKYEYMRKKLREVGRLSLCLREDFSVHNIEEAIKPGNFNKVVHLALKLGHTLKKISDNIQSRALVAENENYAQLAQVTLAQIVVFNRRRAGEVSKMHLKHFLQRAKTKLHEDVAMGLSKVEQKLCKYFCRVAVLLTPSMVYALLLLTNKRSQCSVSDKNIFLFDCLRIHANQCGAKQPEYLKSTQLRKHVATLSQILNLKNNELDQIADFMGDDIRVHRDFYRLPVPTTQLAKISKLHLSMEKRSKENLWMKLKLKVCEILLSDVENGVSESESDEESTVHTLSECGSSQPVDAPSDTTVTDHNNEARGLEITSTSATQSAFHRLHGEIWTENLTEKCRMTVGFLLTQSTKHCWFK</sequence>
<keyword evidence="3" id="KW-1185">Reference proteome</keyword>
<name>A0AA88SAK1_CHASR</name>
<feature type="compositionally biased region" description="Polar residues" evidence="1">
    <location>
        <begin position="450"/>
        <end position="472"/>
    </location>
</feature>
<dbReference type="EMBL" id="JAUPFM010000013">
    <property type="protein sequence ID" value="KAK2832654.1"/>
    <property type="molecule type" value="Genomic_DNA"/>
</dbReference>
<feature type="region of interest" description="Disordered" evidence="1">
    <location>
        <begin position="439"/>
        <end position="473"/>
    </location>
</feature>
<gene>
    <name evidence="2" type="ORF">Q5P01_016543</name>
</gene>
<accession>A0AA88SAK1</accession>
<dbReference type="AlphaFoldDB" id="A0AA88SAK1"/>
<evidence type="ECO:0000313" key="2">
    <source>
        <dbReference type="EMBL" id="KAK2832654.1"/>
    </source>
</evidence>
<dbReference type="PANTHER" id="PTHR33480">
    <property type="entry name" value="SET DOMAIN-CONTAINING PROTEIN-RELATED"/>
    <property type="match status" value="1"/>
</dbReference>
<evidence type="ECO:0000313" key="3">
    <source>
        <dbReference type="Proteomes" id="UP001187415"/>
    </source>
</evidence>
<proteinExistence type="predicted"/>
<evidence type="ECO:0000256" key="1">
    <source>
        <dbReference type="SAM" id="MobiDB-lite"/>
    </source>
</evidence>
<reference evidence="2" key="1">
    <citation type="submission" date="2023-07" db="EMBL/GenBank/DDBJ databases">
        <title>Chromosome-level Genome Assembly of Striped Snakehead (Channa striata).</title>
        <authorList>
            <person name="Liu H."/>
        </authorList>
    </citation>
    <scope>NUCLEOTIDE SEQUENCE</scope>
    <source>
        <strain evidence="2">Gz</strain>
        <tissue evidence="2">Muscle</tissue>
    </source>
</reference>
<dbReference type="Proteomes" id="UP001187415">
    <property type="component" value="Unassembled WGS sequence"/>
</dbReference>
<protein>
    <submittedName>
        <fullName evidence="2">Uncharacterized protein</fullName>
    </submittedName>
</protein>